<evidence type="ECO:0000259" key="14">
    <source>
        <dbReference type="Pfam" id="PF22599"/>
    </source>
</evidence>
<dbReference type="Pfam" id="PF02355">
    <property type="entry name" value="SecD_SecF_C"/>
    <property type="match status" value="2"/>
</dbReference>
<feature type="transmembrane region" description="Helical" evidence="9">
    <location>
        <begin position="280"/>
        <end position="300"/>
    </location>
</feature>
<sequence length="766" mass="80387">MNRSSLIRAVLALLVLAASTYVVLTARPQLGLDLRGGTQIVLETSDSPTVKANRESTDQALEVLRRRIDALGVSEPSVTRQGDRRIIVELPGVQDPREAAAVIGKTAQLTFHQVLDQVAEKPAKPAAGETYLASDDGQGFLRLAKPAMTGELVGGAEGTIDPAQVAQGWFVQMDFKGDGGKIWAQITGKAACEPVGSPQRRVAIVLDNEVITAPAVDPNGGTTLCNIGIGGGQSTITGNFGEEEAKDLAALIEGGSLPVPVEVIDQRTVGPSLGKDAIEASALAAIIGVALTALFIIVVYRLVGLMAVIGLISYAGMSYAALTALGATLTLPGLAGFVLAIGMAVDANVLVFERAREDYIGGRTDGLRRSLRSGFQNALSAIADSNITTLLAAGLLFFLAAGPVRGFGVTLSIGVLASMLSALVVTRVLAEFFVARKFVLKRPAISGIAGHGRVRTWLEAKRPALMNHSRRWLVITMIAIVVSVAGVAIRGLNLGIEFTGGRLLEVSTAQPITPDQARVAVAEAGYPNAVVQASGTDDITVRTGTISNDETEKIRESISRIGGGTELIRNESIGPSLGSELRDKALIALGVALLAQLLYLAARFRWTFGAGAVLALLQNVAVVVGVFAWTGKPVDGIFLAAMLTIIGYTVNDSVVVFDRIRETRNARSTDNLGQVVDTAIINVLPRTINTGISTLFILTALLFLGGDSLSDFALALLLGILVGTYSSNLTAAPLLVELEKKYPAPPPKPKRVQRDRDAAPDRGAVV</sequence>
<dbReference type="PANTHER" id="PTHR30081:SF1">
    <property type="entry name" value="PROTEIN TRANSLOCASE SUBUNIT SECD"/>
    <property type="match status" value="1"/>
</dbReference>
<dbReference type="Gene3D" id="3.30.70.3400">
    <property type="match status" value="1"/>
</dbReference>
<comment type="subunit">
    <text evidence="9">Forms a complex with SecF. Part of the essential Sec protein translocation apparatus which comprises SecA, SecYEG and auxiliary proteins SecDF. Other proteins may also be involved.</text>
</comment>
<dbReference type="InterPro" id="IPR048634">
    <property type="entry name" value="SecD_SecF_C"/>
</dbReference>
<dbReference type="InterPro" id="IPR022813">
    <property type="entry name" value="SecD/SecF_arch_bac"/>
</dbReference>
<gene>
    <name evidence="9" type="primary">secD</name>
    <name evidence="10" type="synonym">secF</name>
    <name evidence="15" type="ORF">FB561_7521</name>
</gene>
<comment type="similarity">
    <text evidence="10">Belongs to the SecD/SecF family. SecF subfamily.</text>
</comment>
<dbReference type="HAMAP" id="MF_01463_B">
    <property type="entry name" value="SecD_B"/>
    <property type="match status" value="1"/>
</dbReference>
<evidence type="ECO:0000313" key="16">
    <source>
        <dbReference type="Proteomes" id="UP000318380"/>
    </source>
</evidence>
<keyword evidence="8 9" id="KW-0472">Membrane</keyword>
<feature type="transmembrane region" description="Helical" evidence="9">
    <location>
        <begin position="712"/>
        <end position="736"/>
    </location>
</feature>
<dbReference type="SUPFAM" id="SSF82866">
    <property type="entry name" value="Multidrug efflux transporter AcrB transmembrane domain"/>
    <property type="match status" value="2"/>
</dbReference>
<feature type="transmembrane region" description="Helical" evidence="9">
    <location>
        <begin position="472"/>
        <end position="492"/>
    </location>
</feature>
<dbReference type="InterPro" id="IPR005791">
    <property type="entry name" value="SecD"/>
</dbReference>
<dbReference type="Proteomes" id="UP000318380">
    <property type="component" value="Unassembled WGS sequence"/>
</dbReference>
<dbReference type="InterPro" id="IPR054384">
    <property type="entry name" value="SecDF_P1_head"/>
</dbReference>
<dbReference type="GO" id="GO:0006605">
    <property type="term" value="P:protein targeting"/>
    <property type="evidence" value="ECO:0007669"/>
    <property type="project" value="UniProtKB-UniRule"/>
</dbReference>
<feature type="transmembrane region" description="Helical" evidence="9">
    <location>
        <begin position="333"/>
        <end position="352"/>
    </location>
</feature>
<comment type="similarity">
    <text evidence="9">Belongs to the SecD/SecF family. SecD subfamily.</text>
</comment>
<keyword evidence="2 9" id="KW-0813">Transport</keyword>
<name>A0A561B0Y5_9ACTN</name>
<dbReference type="NCBIfam" id="TIGR00966">
    <property type="entry name" value="transloc_SecF"/>
    <property type="match status" value="1"/>
</dbReference>
<dbReference type="NCBIfam" id="TIGR01129">
    <property type="entry name" value="secD"/>
    <property type="match status" value="1"/>
</dbReference>
<dbReference type="HAMAP" id="MF_01464_B">
    <property type="entry name" value="SecF_B"/>
    <property type="match status" value="1"/>
</dbReference>
<keyword evidence="4 9" id="KW-0812">Transmembrane</keyword>
<evidence type="ECO:0000256" key="1">
    <source>
        <dbReference type="ARBA" id="ARBA00004651"/>
    </source>
</evidence>
<dbReference type="InterPro" id="IPR005665">
    <property type="entry name" value="SecF_bac"/>
</dbReference>
<feature type="transmembrane region" description="Helical" evidence="9">
    <location>
        <begin position="636"/>
        <end position="657"/>
    </location>
</feature>
<dbReference type="PANTHER" id="PTHR30081">
    <property type="entry name" value="PROTEIN-EXPORT MEMBRANE PROTEIN SEC"/>
    <property type="match status" value="1"/>
</dbReference>
<dbReference type="GO" id="GO:0005886">
    <property type="term" value="C:plasma membrane"/>
    <property type="evidence" value="ECO:0007669"/>
    <property type="project" value="UniProtKB-SubCell"/>
</dbReference>
<dbReference type="GO" id="GO:0043952">
    <property type="term" value="P:protein transport by the Sec complex"/>
    <property type="evidence" value="ECO:0007669"/>
    <property type="project" value="UniProtKB-UniRule"/>
</dbReference>
<keyword evidence="5 9" id="KW-0653">Protein transport</keyword>
<evidence type="ECO:0000256" key="3">
    <source>
        <dbReference type="ARBA" id="ARBA00022475"/>
    </source>
</evidence>
<feature type="transmembrane region" description="Helical" evidence="9">
    <location>
        <begin position="688"/>
        <end position="706"/>
    </location>
</feature>
<evidence type="ECO:0000256" key="7">
    <source>
        <dbReference type="ARBA" id="ARBA00023010"/>
    </source>
</evidence>
<dbReference type="GO" id="GO:0065002">
    <property type="term" value="P:intracellular protein transmembrane transport"/>
    <property type="evidence" value="ECO:0007669"/>
    <property type="project" value="UniProtKB-UniRule"/>
</dbReference>
<evidence type="ECO:0000256" key="10">
    <source>
        <dbReference type="HAMAP-Rule" id="MF_01464"/>
    </source>
</evidence>
<dbReference type="NCBIfam" id="TIGR00916">
    <property type="entry name" value="2A0604s01"/>
    <property type="match status" value="1"/>
</dbReference>
<dbReference type="InterPro" id="IPR055344">
    <property type="entry name" value="SecD_SecF_C_bact"/>
</dbReference>
<evidence type="ECO:0000256" key="9">
    <source>
        <dbReference type="HAMAP-Rule" id="MF_01463"/>
    </source>
</evidence>
<dbReference type="NCBIfam" id="NF009583">
    <property type="entry name" value="PRK13024.1-3"/>
    <property type="match status" value="1"/>
</dbReference>
<comment type="function">
    <text evidence="9">Part of the Sec protein translocase complex. Interacts with the SecYEG preprotein conducting channel. SecDF uses the proton motive force (PMF) to complete protein translocation after the ATP-dependent function of SecA.</text>
</comment>
<feature type="domain" description="SecDF P1 head subdomain" evidence="14">
    <location>
        <begin position="135"/>
        <end position="259"/>
    </location>
</feature>
<accession>A0A561B0Y5</accession>
<dbReference type="GO" id="GO:0015450">
    <property type="term" value="F:protein-transporting ATPase activity"/>
    <property type="evidence" value="ECO:0007669"/>
    <property type="project" value="InterPro"/>
</dbReference>
<evidence type="ECO:0000256" key="5">
    <source>
        <dbReference type="ARBA" id="ARBA00022927"/>
    </source>
</evidence>
<evidence type="ECO:0000259" key="12">
    <source>
        <dbReference type="Pfam" id="PF02355"/>
    </source>
</evidence>
<feature type="region of interest" description="Disordered" evidence="11">
    <location>
        <begin position="741"/>
        <end position="766"/>
    </location>
</feature>
<evidence type="ECO:0000256" key="4">
    <source>
        <dbReference type="ARBA" id="ARBA00022692"/>
    </source>
</evidence>
<keyword evidence="16" id="KW-1185">Reference proteome</keyword>
<feature type="transmembrane region" description="Helical" evidence="9">
    <location>
        <begin position="407"/>
        <end position="430"/>
    </location>
</feature>
<evidence type="ECO:0000256" key="11">
    <source>
        <dbReference type="SAM" id="MobiDB-lite"/>
    </source>
</evidence>
<dbReference type="Pfam" id="PF21760">
    <property type="entry name" value="SecD_1st"/>
    <property type="match status" value="1"/>
</dbReference>
<organism evidence="15 16">
    <name type="scientific">Kribbella amoyensis</name>
    <dbReference type="NCBI Taxonomy" id="996641"/>
    <lineage>
        <taxon>Bacteria</taxon>
        <taxon>Bacillati</taxon>
        <taxon>Actinomycetota</taxon>
        <taxon>Actinomycetes</taxon>
        <taxon>Propionibacteriales</taxon>
        <taxon>Kribbellaceae</taxon>
        <taxon>Kribbella</taxon>
    </lineage>
</organism>
<evidence type="ECO:0000313" key="15">
    <source>
        <dbReference type="EMBL" id="TWD72529.1"/>
    </source>
</evidence>
<protein>
    <recommendedName>
        <fullName evidence="9 10">Multifunctional fusion protein</fullName>
    </recommendedName>
    <domain>
        <recommendedName>
            <fullName evidence="9">Protein translocase subunit SecD</fullName>
        </recommendedName>
    </domain>
    <domain>
        <recommendedName>
            <fullName evidence="10">Protein-export membrane protein SecF</fullName>
        </recommendedName>
    </domain>
</protein>
<dbReference type="FunFam" id="1.20.1640.10:FF:000044">
    <property type="entry name" value="Multifunctional fusion protein"/>
    <property type="match status" value="1"/>
</dbReference>
<comment type="caution">
    <text evidence="9">Lacks conserved residue(s) required for the propagation of feature annotation.</text>
</comment>
<feature type="domain" description="Protein export membrane protein SecD/SecF C-terminal" evidence="12">
    <location>
        <begin position="560"/>
        <end position="740"/>
    </location>
</feature>
<feature type="transmembrane region" description="Helical" evidence="9">
    <location>
        <begin position="609"/>
        <end position="630"/>
    </location>
</feature>
<dbReference type="Gene3D" id="3.30.1360.200">
    <property type="match status" value="1"/>
</dbReference>
<keyword evidence="3 9" id="KW-1003">Cell membrane</keyword>
<dbReference type="EMBL" id="VIVK01000004">
    <property type="protein sequence ID" value="TWD72529.1"/>
    <property type="molecule type" value="Genomic_DNA"/>
</dbReference>
<keyword evidence="7 9" id="KW-0811">Translocation</keyword>
<proteinExistence type="inferred from homology"/>
<feature type="transmembrane region" description="Helical" evidence="9">
    <location>
        <begin position="378"/>
        <end position="401"/>
    </location>
</feature>
<evidence type="ECO:0000256" key="8">
    <source>
        <dbReference type="ARBA" id="ARBA00023136"/>
    </source>
</evidence>
<dbReference type="InterPro" id="IPR048631">
    <property type="entry name" value="SecD_1st"/>
</dbReference>
<comment type="caution">
    <text evidence="15">The sequence shown here is derived from an EMBL/GenBank/DDBJ whole genome shotgun (WGS) entry which is preliminary data.</text>
</comment>
<comment type="subcellular location">
    <subcellularLocation>
        <location evidence="1 9">Cell membrane</location>
        <topology evidence="1 9">Multi-pass membrane protein</topology>
    </subcellularLocation>
</comment>
<comment type="subunit">
    <text evidence="10">Forms a complex with SecD. Part of the essential Sec protein translocation apparatus which comprises SecA, SecYEG and auxiliary proteins SecDF. Other proteins may also be involved.</text>
</comment>
<dbReference type="Gene3D" id="1.20.1640.10">
    <property type="entry name" value="Multidrug efflux transporter AcrB transmembrane domain"/>
    <property type="match status" value="2"/>
</dbReference>
<feature type="transmembrane region" description="Helical" evidence="9">
    <location>
        <begin position="585"/>
        <end position="602"/>
    </location>
</feature>
<evidence type="ECO:0000259" key="13">
    <source>
        <dbReference type="Pfam" id="PF21760"/>
    </source>
</evidence>
<dbReference type="RefSeq" id="WP_145814818.1">
    <property type="nucleotide sequence ID" value="NZ_VIVK01000004.1"/>
</dbReference>
<dbReference type="Pfam" id="PF07549">
    <property type="entry name" value="Sec_GG"/>
    <property type="match status" value="2"/>
</dbReference>
<feature type="domain" description="Protein translocase subunit SecDF P1" evidence="13">
    <location>
        <begin position="58"/>
        <end position="115"/>
    </location>
</feature>
<feature type="domain" description="Protein export membrane protein SecD/SecF C-terminal" evidence="12">
    <location>
        <begin position="261"/>
        <end position="430"/>
    </location>
</feature>
<reference evidence="15 16" key="1">
    <citation type="submission" date="2019-06" db="EMBL/GenBank/DDBJ databases">
        <title>Sequencing the genomes of 1000 actinobacteria strains.</title>
        <authorList>
            <person name="Klenk H.-P."/>
        </authorList>
    </citation>
    <scope>NUCLEOTIDE SEQUENCE [LARGE SCALE GENOMIC DNA]</scope>
    <source>
        <strain evidence="15 16">DSM 24683</strain>
    </source>
</reference>
<dbReference type="Pfam" id="PF22599">
    <property type="entry name" value="SecDF_P1_head"/>
    <property type="match status" value="1"/>
</dbReference>
<feature type="transmembrane region" description="Helical" evidence="9">
    <location>
        <begin position="307"/>
        <end position="327"/>
    </location>
</feature>
<dbReference type="OrthoDB" id="9774769at2"/>
<dbReference type="InterPro" id="IPR022645">
    <property type="entry name" value="SecD/SecF_bac"/>
</dbReference>
<dbReference type="InterPro" id="IPR022646">
    <property type="entry name" value="SecD/SecF_CS"/>
</dbReference>
<dbReference type="PRINTS" id="PR01755">
    <property type="entry name" value="SECFTRNLCASE"/>
</dbReference>
<keyword evidence="6 9" id="KW-1133">Transmembrane helix</keyword>
<evidence type="ECO:0000256" key="2">
    <source>
        <dbReference type="ARBA" id="ARBA00022448"/>
    </source>
</evidence>
<evidence type="ECO:0000256" key="6">
    <source>
        <dbReference type="ARBA" id="ARBA00022989"/>
    </source>
</evidence>
<dbReference type="AlphaFoldDB" id="A0A561B0Y5"/>